<dbReference type="GeneID" id="93497695"/>
<evidence type="ECO:0000259" key="7">
    <source>
        <dbReference type="PROSITE" id="PS51387"/>
    </source>
</evidence>
<dbReference type="Gene3D" id="3.30.465.10">
    <property type="match status" value="1"/>
</dbReference>
<evidence type="ECO:0000256" key="2">
    <source>
        <dbReference type="ARBA" id="ARBA00005466"/>
    </source>
</evidence>
<dbReference type="Gene3D" id="1.10.45.10">
    <property type="entry name" value="Vanillyl-alcohol Oxidase, Chain A, domain 4"/>
    <property type="match status" value="1"/>
</dbReference>
<keyword evidence="9" id="KW-1185">Reference proteome</keyword>
<feature type="domain" description="FAD-binding PCMH-type" evidence="7">
    <location>
        <begin position="12"/>
        <end position="179"/>
    </location>
</feature>
<dbReference type="PANTHER" id="PTHR43762">
    <property type="entry name" value="L-GULONOLACTONE OXIDASE"/>
    <property type="match status" value="1"/>
</dbReference>
<dbReference type="InterPro" id="IPR016167">
    <property type="entry name" value="FAD-bd_PCMH_sub1"/>
</dbReference>
<dbReference type="NCBIfam" id="TIGR01679">
    <property type="entry name" value="bact_FAD_ox"/>
    <property type="match status" value="1"/>
</dbReference>
<protein>
    <submittedName>
        <fullName evidence="8">Oxidoreductase</fullName>
    </submittedName>
</protein>
<evidence type="ECO:0000256" key="4">
    <source>
        <dbReference type="ARBA" id="ARBA00022644"/>
    </source>
</evidence>
<dbReference type="SUPFAM" id="SSF55103">
    <property type="entry name" value="FAD-linked oxidases, C-terminal domain"/>
    <property type="match status" value="1"/>
</dbReference>
<dbReference type="GO" id="GO:0016020">
    <property type="term" value="C:membrane"/>
    <property type="evidence" value="ECO:0007669"/>
    <property type="project" value="InterPro"/>
</dbReference>
<evidence type="ECO:0000313" key="9">
    <source>
        <dbReference type="Proteomes" id="UP000193087"/>
    </source>
</evidence>
<proteinExistence type="inferred from homology"/>
<evidence type="ECO:0000256" key="3">
    <source>
        <dbReference type="ARBA" id="ARBA00022630"/>
    </source>
</evidence>
<dbReference type="UniPathway" id="UPA00132"/>
<dbReference type="SUPFAM" id="SSF56176">
    <property type="entry name" value="FAD-binding/transporter-associated domain-like"/>
    <property type="match status" value="1"/>
</dbReference>
<dbReference type="AlphaFoldDB" id="A0A1X2DHD5"/>
<reference evidence="8 9" key="1">
    <citation type="submission" date="2016-01" db="EMBL/GenBank/DDBJ databases">
        <title>The new phylogeny of the genus Mycobacterium.</title>
        <authorList>
            <person name="Tarcisio F."/>
            <person name="Conor M."/>
            <person name="Antonella G."/>
            <person name="Elisabetta G."/>
            <person name="Giulia F.S."/>
            <person name="Sara T."/>
            <person name="Anna F."/>
            <person name="Clotilde B."/>
            <person name="Roberto B."/>
            <person name="Veronica D.S."/>
            <person name="Fabio R."/>
            <person name="Monica P."/>
            <person name="Olivier J."/>
            <person name="Enrico T."/>
            <person name="Nicola S."/>
        </authorList>
    </citation>
    <scope>NUCLEOTIDE SEQUENCE [LARGE SCALE GENOMIC DNA]</scope>
    <source>
        <strain evidence="8 9">DSM 45176</strain>
    </source>
</reference>
<dbReference type="InterPro" id="IPR016169">
    <property type="entry name" value="FAD-bd_PCMH_sub2"/>
</dbReference>
<dbReference type="EMBL" id="LQPQ01000004">
    <property type="protein sequence ID" value="ORW87536.1"/>
    <property type="molecule type" value="Genomic_DNA"/>
</dbReference>
<dbReference type="Gene3D" id="3.30.70.2520">
    <property type="match status" value="1"/>
</dbReference>
<dbReference type="STRING" id="486698.AWC22_08490"/>
<dbReference type="InterPro" id="IPR006093">
    <property type="entry name" value="Oxy_OxRdtase_FAD_BS"/>
</dbReference>
<dbReference type="InterPro" id="IPR010031">
    <property type="entry name" value="FAD_lactone_oxidase-like"/>
</dbReference>
<dbReference type="GO" id="GO:0080049">
    <property type="term" value="F:L-gulono-1,4-lactone dehydrogenase activity"/>
    <property type="evidence" value="ECO:0007669"/>
    <property type="project" value="TreeGrafter"/>
</dbReference>
<dbReference type="PROSITE" id="PS51387">
    <property type="entry name" value="FAD_PCMH"/>
    <property type="match status" value="1"/>
</dbReference>
<dbReference type="InterPro" id="IPR007173">
    <property type="entry name" value="ALO_C"/>
</dbReference>
<comment type="pathway">
    <text evidence="1">Cofactor biosynthesis; L-ascorbate biosynthesis.</text>
</comment>
<accession>A0A1X2DHD5</accession>
<dbReference type="RefSeq" id="WP_085248402.1">
    <property type="nucleotide sequence ID" value="NZ_CAJMWJ010000004.1"/>
</dbReference>
<dbReference type="PIRSF" id="PIRSF000136">
    <property type="entry name" value="LGO_GLO"/>
    <property type="match status" value="1"/>
</dbReference>
<sequence length="428" mass="48054">MSLRWGNWAREQFCAPLAIARPASEAELVDVVARAAQRGERVRAVGTGHSFTDCACTDGVMIDMSGLQRVIEVDRSSGLVTIEGGAKLHSLGPQLAAHGLGLENQGDIDAQSITGATATATHGTGARFTNLSAQIVALRLVTANGDVLSLSQGDDYLAARVSLGALGVISQVTVQTVPLYTLHRRDERRPLTETLERLDEYVDGNDHFEFYVFPYGETAWTRSTRRSGDNPTPTPRWRRRLNDGLENGVVSLICRAGRRCPRAAPEVNRLMTSLMPPSTVRDHAYKVYASMRQVRFTEMEYAIPREHARSATERVIDVVRRRQLPILLPLEVRFSAPDDAFLSTAQGRDTCYIAVHQYTGMEFETYFRAVEEIMDEYAGRPHWGKRHYQTAATLRERYPNWDRFAAVRDRLDPNRVFLNDYTRRVLGK</sequence>
<dbReference type="GO" id="GO:0019853">
    <property type="term" value="P:L-ascorbic acid biosynthetic process"/>
    <property type="evidence" value="ECO:0007669"/>
    <property type="project" value="UniProtKB-UniPathway"/>
</dbReference>
<dbReference type="InterPro" id="IPR016171">
    <property type="entry name" value="Vanillyl_alc_oxidase_C-sub2"/>
</dbReference>
<evidence type="ECO:0000313" key="8">
    <source>
        <dbReference type="EMBL" id="ORW87536.1"/>
    </source>
</evidence>
<dbReference type="InterPro" id="IPR016166">
    <property type="entry name" value="FAD-bd_PCMH"/>
</dbReference>
<dbReference type="InterPro" id="IPR036318">
    <property type="entry name" value="FAD-bd_PCMH-like_sf"/>
</dbReference>
<name>A0A1X2DHD5_9MYCO</name>
<organism evidence="8 9">
    <name type="scientific">Mycobacterium riyadhense</name>
    <dbReference type="NCBI Taxonomy" id="486698"/>
    <lineage>
        <taxon>Bacteria</taxon>
        <taxon>Bacillati</taxon>
        <taxon>Actinomycetota</taxon>
        <taxon>Actinomycetes</taxon>
        <taxon>Mycobacteriales</taxon>
        <taxon>Mycobacteriaceae</taxon>
        <taxon>Mycobacterium</taxon>
    </lineage>
</organism>
<evidence type="ECO:0000256" key="5">
    <source>
        <dbReference type="ARBA" id="ARBA00022827"/>
    </source>
</evidence>
<keyword evidence="6" id="KW-0560">Oxidoreductase</keyword>
<dbReference type="Gene3D" id="3.30.43.10">
    <property type="entry name" value="Uridine Diphospho-n-acetylenolpyruvylglucosamine Reductase, domain 2"/>
    <property type="match status" value="1"/>
</dbReference>
<keyword evidence="3" id="KW-0285">Flavoprotein</keyword>
<dbReference type="Proteomes" id="UP000193087">
    <property type="component" value="Unassembled WGS sequence"/>
</dbReference>
<dbReference type="InterPro" id="IPR006094">
    <property type="entry name" value="Oxid_FAD_bind_N"/>
</dbReference>
<dbReference type="PANTHER" id="PTHR43762:SF1">
    <property type="entry name" value="D-ARABINONO-1,4-LACTONE OXIDASE"/>
    <property type="match status" value="1"/>
</dbReference>
<dbReference type="GO" id="GO:0071949">
    <property type="term" value="F:FAD binding"/>
    <property type="evidence" value="ECO:0007669"/>
    <property type="project" value="InterPro"/>
</dbReference>
<dbReference type="PROSITE" id="PS00862">
    <property type="entry name" value="OX2_COVAL_FAD"/>
    <property type="match status" value="1"/>
</dbReference>
<dbReference type="Pfam" id="PF04030">
    <property type="entry name" value="ALO"/>
    <property type="match status" value="1"/>
</dbReference>
<comment type="similarity">
    <text evidence="2">Belongs to the oxygen-dependent FAD-linked oxidoreductase family.</text>
</comment>
<dbReference type="InterPro" id="IPR016164">
    <property type="entry name" value="FAD-linked_Oxase-like_C"/>
</dbReference>
<evidence type="ECO:0000256" key="1">
    <source>
        <dbReference type="ARBA" id="ARBA00005147"/>
    </source>
</evidence>
<gene>
    <name evidence="8" type="ORF">AWC22_08490</name>
</gene>
<dbReference type="GO" id="GO:0003885">
    <property type="term" value="F:D-arabinono-1,4-lactone oxidase activity"/>
    <property type="evidence" value="ECO:0007669"/>
    <property type="project" value="InterPro"/>
</dbReference>
<keyword evidence="4" id="KW-0060">Ascorbate biosynthesis</keyword>
<comment type="caution">
    <text evidence="8">The sequence shown here is derived from an EMBL/GenBank/DDBJ whole genome shotgun (WGS) entry which is preliminary data.</text>
</comment>
<dbReference type="OrthoDB" id="9800184at2"/>
<dbReference type="Pfam" id="PF01565">
    <property type="entry name" value="FAD_binding_4"/>
    <property type="match status" value="1"/>
</dbReference>
<evidence type="ECO:0000256" key="6">
    <source>
        <dbReference type="ARBA" id="ARBA00023002"/>
    </source>
</evidence>
<keyword evidence="5" id="KW-0274">FAD</keyword>